<gene>
    <name evidence="2" type="ORF">AN957_12180</name>
</gene>
<comment type="caution">
    <text evidence="2">The sequence shown here is derived from an EMBL/GenBank/DDBJ whole genome shotgun (WGS) entry which is preliminary data.</text>
</comment>
<organism evidence="2 3">
    <name type="scientific">Cytobacillus solani</name>
    <dbReference type="NCBI Taxonomy" id="1637975"/>
    <lineage>
        <taxon>Bacteria</taxon>
        <taxon>Bacillati</taxon>
        <taxon>Bacillota</taxon>
        <taxon>Bacilli</taxon>
        <taxon>Bacillales</taxon>
        <taxon>Bacillaceae</taxon>
        <taxon>Cytobacillus</taxon>
    </lineage>
</organism>
<dbReference type="EMBL" id="LJIX01000006">
    <property type="protein sequence ID" value="KQL19255.1"/>
    <property type="molecule type" value="Genomic_DNA"/>
</dbReference>
<dbReference type="RefSeq" id="WP_056684348.1">
    <property type="nucleotide sequence ID" value="NZ_LJIX01000006.1"/>
</dbReference>
<dbReference type="AlphaFoldDB" id="A0A0Q3VHH3"/>
<accession>A0A0Q3VHH3</accession>
<sequence length="445" mass="51396">MKDKAELIENLSSNIQEIKRKRNIVNDIKLELAQKHDILAGDIQEWINSPKEKLQELDIRELYLFTEQVYLKTGDLIINPKSYFTDVEIRESRIYDASIKRPHFDFPITFENATIVGNGAHSIPIDIKMIDMMLNNQLLHYDPELQRERTVITDKKGIRYEPTVIKKNVDEIAEHMINGTLVPTTLVWNAALGSSDSGEELVFDNKTNTLTITENTKVAIVDGFHRHKGLQKALRQRPDLDFNFVLIITNYSKSMAQQYQYQLAQATPISKNRQTQLKNARYSDGIVTRLMQESDLKDRISQNTQLKTTANQLVSYNVLADSIDSYMNIISKRDAKKVGDFLIEFFDELIGAFPEEFIFNTIEYRNKSLINHNNLFVGYVVLANKMMVNQIPVEKLTEIIKSIDFSKDNSFWKELGILNDKGNIEDTSKVRKIIAKYFSELNIEE</sequence>
<keyword evidence="3" id="KW-1185">Reference proteome</keyword>
<reference evidence="2 3" key="1">
    <citation type="submission" date="2015-09" db="EMBL/GenBank/DDBJ databases">
        <title>Genome sequencing project for genomic taxonomy and phylogenomics of Bacillus-like bacteria.</title>
        <authorList>
            <person name="Liu B."/>
            <person name="Wang J."/>
            <person name="Zhu Y."/>
            <person name="Liu G."/>
            <person name="Chen Q."/>
            <person name="Chen Z."/>
            <person name="Lan J."/>
            <person name="Che J."/>
            <person name="Ge C."/>
            <person name="Shi H."/>
            <person name="Pan Z."/>
            <person name="Liu X."/>
        </authorList>
    </citation>
    <scope>NUCLEOTIDE SEQUENCE [LARGE SCALE GENOMIC DNA]</scope>
    <source>
        <strain evidence="2 3">FJAT-18043</strain>
    </source>
</reference>
<dbReference type="InterPro" id="IPR017642">
    <property type="entry name" value="DNA_S_mod_DndB"/>
</dbReference>
<keyword evidence="1" id="KW-0175">Coiled coil</keyword>
<feature type="coiled-coil region" evidence="1">
    <location>
        <begin position="1"/>
        <end position="28"/>
    </location>
</feature>
<evidence type="ECO:0008006" key="4">
    <source>
        <dbReference type="Google" id="ProtNLM"/>
    </source>
</evidence>
<proteinExistence type="predicted"/>
<evidence type="ECO:0000256" key="1">
    <source>
        <dbReference type="SAM" id="Coils"/>
    </source>
</evidence>
<protein>
    <recommendedName>
        <fullName evidence="4">DGQHR domain-containing protein</fullName>
    </recommendedName>
</protein>
<dbReference type="PATRIC" id="fig|1637975.4.peg.2253"/>
<dbReference type="Pfam" id="PF14072">
    <property type="entry name" value="DndB"/>
    <property type="match status" value="1"/>
</dbReference>
<evidence type="ECO:0000313" key="2">
    <source>
        <dbReference type="EMBL" id="KQL19255.1"/>
    </source>
</evidence>
<evidence type="ECO:0000313" key="3">
    <source>
        <dbReference type="Proteomes" id="UP000050996"/>
    </source>
</evidence>
<name>A0A0Q3VHH3_9BACI</name>
<dbReference type="Proteomes" id="UP000050996">
    <property type="component" value="Unassembled WGS sequence"/>
</dbReference>